<proteinExistence type="predicted"/>
<protein>
    <recommendedName>
        <fullName evidence="2">Leucine-rich repeat protein</fullName>
    </recommendedName>
</protein>
<name>A0A3G5AFP6_9VIRU</name>
<sequence length="464" mass="52495">MKFSVIPFAAIFGYFDLDELIMLRRTHPFFSLKLCSIASPNIVLFSRSTYLRNSHKMLAQFPKSRFIIKNYSGFPSINLGVCANVTSLDLAYCVSLPGFVANRFPTGLTSLSLGSNCPVNPEMLTDLTKLVELKLNHQITGSILNKLPALRKLDLYTNTSITDFDIESLKLDCLSAGYNTTKCVIKLKKLNLTYLNLGSWAIDELKDELIQCTTVTDLEFVMTLKNINVACCLTNEMTSIKKLTINDCTYLDRYWFDRAKRLPDLNDFALFRLETLVIIGSGFGVMYFPRFPLKNLCCLKIDNAHYYELNFAHLKYLTELHIGNCCMPANTKLGELKNLKKLILERVETNGKPIDISALGSLTSLEFLGGTFHSFLNTRSFLLSGSLERLVIDSANSSVTDRMLRGFPKLKYLSLGREACKKVKGSCFGYLDRLFSLEINKDHILDMKCLSLLKKRDVLVRYSS</sequence>
<dbReference type="SUPFAM" id="SSF52058">
    <property type="entry name" value="L domain-like"/>
    <property type="match status" value="1"/>
</dbReference>
<accession>A0A3G5AFP6</accession>
<dbReference type="InterPro" id="IPR032675">
    <property type="entry name" value="LRR_dom_sf"/>
</dbReference>
<organism evidence="1">
    <name type="scientific">Hyperionvirus sp</name>
    <dbReference type="NCBI Taxonomy" id="2487770"/>
    <lineage>
        <taxon>Viruses</taxon>
        <taxon>Varidnaviria</taxon>
        <taxon>Bamfordvirae</taxon>
        <taxon>Nucleocytoviricota</taxon>
        <taxon>Megaviricetes</taxon>
        <taxon>Imitervirales</taxon>
        <taxon>Mimiviridae</taxon>
        <taxon>Klosneuvirinae</taxon>
    </lineage>
</organism>
<dbReference type="Gene3D" id="3.80.10.10">
    <property type="entry name" value="Ribonuclease Inhibitor"/>
    <property type="match status" value="2"/>
</dbReference>
<dbReference type="EMBL" id="MK072417">
    <property type="protein sequence ID" value="AYV84713.1"/>
    <property type="molecule type" value="Genomic_DNA"/>
</dbReference>
<evidence type="ECO:0000313" key="1">
    <source>
        <dbReference type="EMBL" id="AYV84713.1"/>
    </source>
</evidence>
<reference evidence="1" key="1">
    <citation type="submission" date="2018-10" db="EMBL/GenBank/DDBJ databases">
        <title>Hidden diversity of soil giant viruses.</title>
        <authorList>
            <person name="Schulz F."/>
            <person name="Alteio L."/>
            <person name="Goudeau D."/>
            <person name="Ryan E.M."/>
            <person name="Malmstrom R.R."/>
            <person name="Blanchard J."/>
            <person name="Woyke T."/>
        </authorList>
    </citation>
    <scope>NUCLEOTIDE SEQUENCE</scope>
    <source>
        <strain evidence="1">HYV1</strain>
    </source>
</reference>
<gene>
    <name evidence="1" type="ORF">Hyperionvirus35_9</name>
</gene>
<evidence type="ECO:0008006" key="2">
    <source>
        <dbReference type="Google" id="ProtNLM"/>
    </source>
</evidence>